<evidence type="ECO:0008006" key="4">
    <source>
        <dbReference type="Google" id="ProtNLM"/>
    </source>
</evidence>
<feature type="compositionally biased region" description="Acidic residues" evidence="1">
    <location>
        <begin position="724"/>
        <end position="741"/>
    </location>
</feature>
<sequence length="1475" mass="162226">MDSMTQLNFSTSPAESSCVIEVPSAHFRRLVFTPCSFPTPSSPPRIMAGRRAGGTTAPSAGANETTTNWKQRDPTLEKLFIVPNHPLRAHVPGGTTYVYLQDTSQAGLAATWALEKDREIPSGTLQELLASGQLQLFERDAVFSRSIQGSGRPEDDHAQVWVTGGRVITREMNQAFDDARDEFLGPRSLRTRTRAQKPRNDKGNVVQGPATGGIAYERTKICKSVQPPARCYTFGPSAETPRSIVAPVASAKMETETVEADAAGRRRLLMAAGAIADAAMREAPLHVQEHLKQIASLVNVPMIGVANNYAYATGQVNVATAKRPRNNKKKPGKKAKGPTLAADMGFFGDAHEDRKDELAHYSHMSANSDLPDDDNYTPGFFFILQLGVFILLDRHTSINFSGLRRHGGTPPLCVIFYPPSRMMDGTARWTLGAMPNNTSFIFPPEMLHAGVTNRIQAGWPAEATCDRASFVREGPLMMTQDAHAHFVSRSLSLMVNYFLLQLPKAYEVRFDPDKFSESITMVVDDRRVHLEPWEFAPGHRLPAERRPQRVEAVDCPDVEMVDQDTVRSAAWARWDAYVANAATHIPYVGRRGPLKPRAPPPPPEPEMKKKAGDRGEGYEGADEGEPGKSTRRKPRQPRRKAPLVEVETEEGESGSDAEPLPTPSPPSAKRKRPSKLPKPPPPPPEGSSPESEDTDDERPFSAVAARDARAKARARRGQQLESVDNNDGDNDSDDEDTEEGYEGAAARTVGRANAQVFDCVEIVRPPRKRGRVMHVDRSQAVHTVGDWNAGPLNDDIEEGVVMSADAGLSNPTPPAPNRFCATLTLEALLRNSDDISTAWLISRQTKPPTSDLGELDAAYSALSQNPSAAATVPFFETIWASLDQMNTLEALNTLRTRLDRERIMLTTYMAWRWLDAYCPMQIEAALLHQHETGEEGWIGRLARDVRGLLESRVEQHILSSQHYGLAIPNTEFEFRNRRGRILVSDAELSAATVAHTTRIIALWLHFPVVGVSRYQGWFVHALLRTVGRGVLLLDETWRAFSQIRKYVLGDSQARDHCNQQFQALVIQLSQHPLRSTTSPESAALRQTVDILNLVRLPSSSSLTMAIELVSESSAPPRPSSSCETAMDIDVEPDPSSTRSPTSDCSSGLVAPTTPSPSLLLTSQLPKLAHFTRFLDEALTAVHQGPQLANPTPYQTLLLSDIDRFSPFRELAPSRCRATSAHGPYTADFAATDSGFLSAMIFRAITFNTDFCRLARMRYRDGADFTVAMEEEAAKHRQAHGVDPPPAFFCDPCAYGPINDGRTVDLAQQYAAAISGGDGLAAQLQLSRDRGEAQLPFVTFWKWLKGRTKSGPRFPELGQLGSYLLAADYTYTSPQLVASPTIDDLGAIICGMNKGAVSGLEHLGLIPRRSRNLRNRPRHSTLSACTAALKIVLNALNAHWSEQVRRDVGLDLVMIEHSLCKLSRAIGKKKFGVVDE</sequence>
<reference evidence="2 3" key="1">
    <citation type="journal article" date="2024" name="J Genomics">
        <title>Draft genome sequencing and assembly of Favolaschia claudopus CIRM-BRFM 2984 isolated from oak limbs.</title>
        <authorList>
            <person name="Navarro D."/>
            <person name="Drula E."/>
            <person name="Chaduli D."/>
            <person name="Cazenave R."/>
            <person name="Ahrendt S."/>
            <person name="Wang J."/>
            <person name="Lipzen A."/>
            <person name="Daum C."/>
            <person name="Barry K."/>
            <person name="Grigoriev I.V."/>
            <person name="Favel A."/>
            <person name="Rosso M.N."/>
            <person name="Martin F."/>
        </authorList>
    </citation>
    <scope>NUCLEOTIDE SEQUENCE [LARGE SCALE GENOMIC DNA]</scope>
    <source>
        <strain evidence="2 3">CIRM-BRFM 2984</strain>
    </source>
</reference>
<feature type="compositionally biased region" description="Acidic residues" evidence="1">
    <location>
        <begin position="646"/>
        <end position="655"/>
    </location>
</feature>
<feature type="compositionally biased region" description="Pro residues" evidence="1">
    <location>
        <begin position="676"/>
        <end position="686"/>
    </location>
</feature>
<evidence type="ECO:0000313" key="3">
    <source>
        <dbReference type="Proteomes" id="UP001362999"/>
    </source>
</evidence>
<evidence type="ECO:0000256" key="1">
    <source>
        <dbReference type="SAM" id="MobiDB-lite"/>
    </source>
</evidence>
<comment type="caution">
    <text evidence="2">The sequence shown here is derived from an EMBL/GenBank/DDBJ whole genome shotgun (WGS) entry which is preliminary data.</text>
</comment>
<gene>
    <name evidence="2" type="ORF">R3P38DRAFT_2939430</name>
</gene>
<name>A0AAW0BM63_9AGAR</name>
<proteinExistence type="predicted"/>
<accession>A0AAW0BM63</accession>
<feature type="region of interest" description="Disordered" evidence="1">
    <location>
        <begin position="1110"/>
        <end position="1150"/>
    </location>
</feature>
<feature type="compositionally biased region" description="Basic residues" evidence="1">
    <location>
        <begin position="629"/>
        <end position="641"/>
    </location>
</feature>
<feature type="region of interest" description="Disordered" evidence="1">
    <location>
        <begin position="588"/>
        <end position="746"/>
    </location>
</feature>
<dbReference type="Proteomes" id="UP001362999">
    <property type="component" value="Unassembled WGS sequence"/>
</dbReference>
<feature type="compositionally biased region" description="Low complexity" evidence="1">
    <location>
        <begin position="1133"/>
        <end position="1150"/>
    </location>
</feature>
<protein>
    <recommendedName>
        <fullName evidence="4">JmjC domain-containing protein</fullName>
    </recommendedName>
</protein>
<keyword evidence="3" id="KW-1185">Reference proteome</keyword>
<feature type="region of interest" description="Disordered" evidence="1">
    <location>
        <begin position="188"/>
        <end position="210"/>
    </location>
</feature>
<feature type="compositionally biased region" description="Basic and acidic residues" evidence="1">
    <location>
        <begin position="605"/>
        <end position="617"/>
    </location>
</feature>
<evidence type="ECO:0000313" key="2">
    <source>
        <dbReference type="EMBL" id="KAK7027642.1"/>
    </source>
</evidence>
<organism evidence="2 3">
    <name type="scientific">Favolaschia claudopus</name>
    <dbReference type="NCBI Taxonomy" id="2862362"/>
    <lineage>
        <taxon>Eukaryota</taxon>
        <taxon>Fungi</taxon>
        <taxon>Dikarya</taxon>
        <taxon>Basidiomycota</taxon>
        <taxon>Agaricomycotina</taxon>
        <taxon>Agaricomycetes</taxon>
        <taxon>Agaricomycetidae</taxon>
        <taxon>Agaricales</taxon>
        <taxon>Marasmiineae</taxon>
        <taxon>Mycenaceae</taxon>
        <taxon>Favolaschia</taxon>
    </lineage>
</organism>
<dbReference type="EMBL" id="JAWWNJ010000029">
    <property type="protein sequence ID" value="KAK7027642.1"/>
    <property type="molecule type" value="Genomic_DNA"/>
</dbReference>